<organism evidence="2 3">
    <name type="scientific">Clostridium rhizosphaerae</name>
    <dbReference type="NCBI Taxonomy" id="2803861"/>
    <lineage>
        <taxon>Bacteria</taxon>
        <taxon>Bacillati</taxon>
        <taxon>Bacillota</taxon>
        <taxon>Clostridia</taxon>
        <taxon>Eubacteriales</taxon>
        <taxon>Clostridiaceae</taxon>
        <taxon>Clostridium</taxon>
    </lineage>
</organism>
<evidence type="ECO:0000313" key="3">
    <source>
        <dbReference type="Proteomes" id="UP000632377"/>
    </source>
</evidence>
<keyword evidence="1" id="KW-1133">Transmembrane helix</keyword>
<comment type="caution">
    <text evidence="2">The sequence shown here is derived from an EMBL/GenBank/DDBJ whole genome shotgun (WGS) entry which is preliminary data.</text>
</comment>
<accession>A0ABS1THR6</accession>
<keyword evidence="3" id="KW-1185">Reference proteome</keyword>
<protein>
    <submittedName>
        <fullName evidence="2">Uncharacterized protein</fullName>
    </submittedName>
</protein>
<keyword evidence="1" id="KW-0812">Transmembrane</keyword>
<keyword evidence="1" id="KW-0472">Membrane</keyword>
<evidence type="ECO:0000313" key="2">
    <source>
        <dbReference type="EMBL" id="MBL4937493.1"/>
    </source>
</evidence>
<gene>
    <name evidence="2" type="ORF">JK636_17370</name>
</gene>
<sequence length="326" mass="37178">MSSKKKPKIVLLTGIAAMFSINILLMNISKSYSQFNTSKSVALEATVADKGDIIKSISVDNFVNPTKIKIIKSERCKTNPIVYLELTGRLPYYVQPINPVELDDTKMKREECDDKVTRYVYEIPITLKNNSNEQSKLNTDVGGKFVAKYLNGFESMETKDVVYKAQYIKDYPHYSGNYQNISVGQFGNAIDNIDNIDVKYLKSKGNPGIKETPDKLIITRNKKCSNNPIIYFEVTGQLPYFIQHINPIELSKERATREDGDNYIYEIPIPLKVDSIQSFPWSSILKGGVYIRYLNYYCSNPINIGYSGKELSDARMLFSWDPEIKN</sequence>
<dbReference type="RefSeq" id="WP_202750237.1">
    <property type="nucleotide sequence ID" value="NZ_JAESWC010000014.1"/>
</dbReference>
<dbReference type="Proteomes" id="UP000632377">
    <property type="component" value="Unassembled WGS sequence"/>
</dbReference>
<feature type="transmembrane region" description="Helical" evidence="1">
    <location>
        <begin position="9"/>
        <end position="28"/>
    </location>
</feature>
<dbReference type="EMBL" id="JAESWC010000014">
    <property type="protein sequence ID" value="MBL4937493.1"/>
    <property type="molecule type" value="Genomic_DNA"/>
</dbReference>
<reference evidence="2 3" key="1">
    <citation type="submission" date="2021-01" db="EMBL/GenBank/DDBJ databases">
        <title>Genome public.</title>
        <authorList>
            <person name="Liu C."/>
            <person name="Sun Q."/>
        </authorList>
    </citation>
    <scope>NUCLEOTIDE SEQUENCE [LARGE SCALE GENOMIC DNA]</scope>
    <source>
        <strain evidence="2 3">YIM B02515</strain>
    </source>
</reference>
<proteinExistence type="predicted"/>
<evidence type="ECO:0000256" key="1">
    <source>
        <dbReference type="SAM" id="Phobius"/>
    </source>
</evidence>
<name>A0ABS1THR6_9CLOT</name>